<sequence>MPDVPDPPDDAPRRLRWGWLLLALLVAVVSFLAVAVQVQRCVEDPSGGEALCTTGPALGTGGWMVGLAGACVVVYAVRRGRR</sequence>
<dbReference type="Proteomes" id="UP000698059">
    <property type="component" value="Unassembled WGS sequence"/>
</dbReference>
<keyword evidence="1" id="KW-0472">Membrane</keyword>
<feature type="transmembrane region" description="Helical" evidence="1">
    <location>
        <begin position="17"/>
        <end position="38"/>
    </location>
</feature>
<proteinExistence type="predicted"/>
<reference evidence="2 3" key="1">
    <citation type="submission" date="2021-01" db="EMBL/GenBank/DDBJ databases">
        <title>Sequencing the genomes of 1000 actinobacteria strains.</title>
        <authorList>
            <person name="Klenk H.-P."/>
        </authorList>
    </citation>
    <scope>NUCLEOTIDE SEQUENCE [LARGE SCALE GENOMIC DNA]</scope>
    <source>
        <strain evidence="2 3">DSM 46000</strain>
    </source>
</reference>
<keyword evidence="1" id="KW-0812">Transmembrane</keyword>
<dbReference type="EMBL" id="JAFBBO010000001">
    <property type="protein sequence ID" value="MBM7478587.1"/>
    <property type="molecule type" value="Genomic_DNA"/>
</dbReference>
<keyword evidence="3" id="KW-1185">Reference proteome</keyword>
<gene>
    <name evidence="2" type="ORF">JOD49_001507</name>
</gene>
<name>A0ABS2LDY3_9CELL</name>
<evidence type="ECO:0000256" key="1">
    <source>
        <dbReference type="SAM" id="Phobius"/>
    </source>
</evidence>
<accession>A0ABS2LDY3</accession>
<organism evidence="2 3">
    <name type="scientific">Oerskovia jenensis</name>
    <dbReference type="NCBI Taxonomy" id="162169"/>
    <lineage>
        <taxon>Bacteria</taxon>
        <taxon>Bacillati</taxon>
        <taxon>Actinomycetota</taxon>
        <taxon>Actinomycetes</taxon>
        <taxon>Micrococcales</taxon>
        <taxon>Cellulomonadaceae</taxon>
        <taxon>Oerskovia</taxon>
    </lineage>
</organism>
<keyword evidence="1" id="KW-1133">Transmembrane helix</keyword>
<dbReference type="RefSeq" id="WP_205306635.1">
    <property type="nucleotide sequence ID" value="NZ_BAAAVF010000008.1"/>
</dbReference>
<comment type="caution">
    <text evidence="2">The sequence shown here is derived from an EMBL/GenBank/DDBJ whole genome shotgun (WGS) entry which is preliminary data.</text>
</comment>
<feature type="transmembrane region" description="Helical" evidence="1">
    <location>
        <begin position="58"/>
        <end position="77"/>
    </location>
</feature>
<protein>
    <submittedName>
        <fullName evidence="2">CBS-domain-containing membrane protein</fullName>
    </submittedName>
</protein>
<evidence type="ECO:0000313" key="3">
    <source>
        <dbReference type="Proteomes" id="UP000698059"/>
    </source>
</evidence>
<evidence type="ECO:0000313" key="2">
    <source>
        <dbReference type="EMBL" id="MBM7478587.1"/>
    </source>
</evidence>